<feature type="transmembrane region" description="Helical" evidence="2">
    <location>
        <begin position="905"/>
        <end position="929"/>
    </location>
</feature>
<evidence type="ECO:0008006" key="7">
    <source>
        <dbReference type="Google" id="ProtNLM"/>
    </source>
</evidence>
<dbReference type="EMBL" id="CP003969">
    <property type="protein sequence ID" value="AGP33714.1"/>
    <property type="molecule type" value="Genomic_DNA"/>
</dbReference>
<dbReference type="STRING" id="1254432.SCE1572_03910"/>
<evidence type="ECO:0000259" key="3">
    <source>
        <dbReference type="Pfam" id="PF01764"/>
    </source>
</evidence>
<feature type="domain" description="Fungal lipase-type" evidence="3">
    <location>
        <begin position="174"/>
        <end position="271"/>
    </location>
</feature>
<evidence type="ECO:0000256" key="2">
    <source>
        <dbReference type="SAM" id="Phobius"/>
    </source>
</evidence>
<dbReference type="HOGENOM" id="CLU_299545_0_0_7"/>
<organism evidence="5 6">
    <name type="scientific">Sorangium cellulosum So0157-2</name>
    <dbReference type="NCBI Taxonomy" id="1254432"/>
    <lineage>
        <taxon>Bacteria</taxon>
        <taxon>Pseudomonadati</taxon>
        <taxon>Myxococcota</taxon>
        <taxon>Polyangia</taxon>
        <taxon>Polyangiales</taxon>
        <taxon>Polyangiaceae</taxon>
        <taxon>Sorangium</taxon>
    </lineage>
</organism>
<dbReference type="PANTHER" id="PTHR10566:SF113">
    <property type="entry name" value="PROTEIN ACTIVITY OF BC1 COMPLEX KINASE 7, CHLOROPLASTIC"/>
    <property type="match status" value="1"/>
</dbReference>
<comment type="similarity">
    <text evidence="1">Belongs to the protein kinase superfamily. ADCK protein kinase family.</text>
</comment>
<dbReference type="PANTHER" id="PTHR10566">
    <property type="entry name" value="CHAPERONE-ACTIVITY OF BC1 COMPLEX CABC1 -RELATED"/>
    <property type="match status" value="1"/>
</dbReference>
<evidence type="ECO:0000256" key="1">
    <source>
        <dbReference type="ARBA" id="ARBA00009670"/>
    </source>
</evidence>
<feature type="transmembrane region" description="Helical" evidence="2">
    <location>
        <begin position="37"/>
        <end position="58"/>
    </location>
</feature>
<feature type="transmembrane region" description="Helical" evidence="2">
    <location>
        <begin position="953"/>
        <end position="974"/>
    </location>
</feature>
<dbReference type="SUPFAM" id="SSF53474">
    <property type="entry name" value="alpha/beta-Hydrolases"/>
    <property type="match status" value="1"/>
</dbReference>
<name>S4XMD2_SORCE</name>
<dbReference type="InterPro" id="IPR050154">
    <property type="entry name" value="UbiB_kinase"/>
</dbReference>
<dbReference type="PATRIC" id="fig|1254432.3.peg.862"/>
<evidence type="ECO:0000259" key="4">
    <source>
        <dbReference type="Pfam" id="PF03109"/>
    </source>
</evidence>
<dbReference type="CDD" id="cd05121">
    <property type="entry name" value="ABC1_ADCK3-like"/>
    <property type="match status" value="1"/>
</dbReference>
<proteinExistence type="inferred from homology"/>
<dbReference type="Gene3D" id="3.40.50.1820">
    <property type="entry name" value="alpha/beta hydrolase"/>
    <property type="match status" value="1"/>
</dbReference>
<dbReference type="RefSeq" id="WP_020732778.1">
    <property type="nucleotide sequence ID" value="NC_021658.1"/>
</dbReference>
<protein>
    <recommendedName>
        <fullName evidence="7">Protein kinase domain-containing protein</fullName>
    </recommendedName>
</protein>
<keyword evidence="2" id="KW-0472">Membrane</keyword>
<dbReference type="AlphaFoldDB" id="S4XMD2"/>
<accession>S4XMD2</accession>
<feature type="domain" description="ABC1 atypical kinase-like" evidence="4">
    <location>
        <begin position="504"/>
        <end position="757"/>
    </location>
</feature>
<dbReference type="eggNOG" id="COG0661">
    <property type="taxonomic scope" value="Bacteria"/>
</dbReference>
<dbReference type="GO" id="GO:0006629">
    <property type="term" value="P:lipid metabolic process"/>
    <property type="evidence" value="ECO:0007669"/>
    <property type="project" value="InterPro"/>
</dbReference>
<dbReference type="InterPro" id="IPR002921">
    <property type="entry name" value="Fungal_lipase-type"/>
</dbReference>
<dbReference type="Pfam" id="PF03109">
    <property type="entry name" value="ABC1"/>
    <property type="match status" value="1"/>
</dbReference>
<dbReference type="InterPro" id="IPR011009">
    <property type="entry name" value="Kinase-like_dom_sf"/>
</dbReference>
<keyword evidence="2" id="KW-1133">Transmembrane helix</keyword>
<dbReference type="Pfam" id="PF01764">
    <property type="entry name" value="Lipase_3"/>
    <property type="match status" value="1"/>
</dbReference>
<sequence>MTQSQIETMAPRESDAAARAGAQELLRNRQEMLALSYIAYVGLYGLAAIDVARMFLLVQRFLNDLAPVRDRWKIVWGPGVANSKFASFIDDRVVFVVEHTKEKNRFAVVIRGTNPLSIANISEVNDIFEMIDWPYGKPAPGLKPKISRGIDNGLEQLVAIRASDELPGSGKSLIEFLKERVARARGAVRIDVTGHSLGGALAGTLALCLTDLQGTDEVPETLRWDPDRKARVWATTIAAIPAGDPDFAAHSDAQLDGRCDRVANSLDIVPYTGIASEMGIIRHIYEPTVPTGTLISLSFDNVIKRLTAEKLVYQHACRDAVKLEGTVRKGGDNFVAEMLYQHVDAYVHLLDLTDAIDIKTLLSASPDDMEDDLSQEKTANGASKRPVWTPAALRLGDFGPPLDPPASLLPAKHTPTPLATEGHQKLVEIYPVSKPSRFRALYLIYRTIVYLLHLLPLRNRPFQAARLTRVYLENLGGIWIKLGQVLSMRTDLFSNEFCEELANLQERSFGFPTDVARRIIDDCLGHPLEQTFDVFEEVPVAAASLSQVHKARLRKNGVWVAIKVQKPYAREYFQKDFSWISFLFRTFDRLGIGEQFGWKGMLNEVKEVIEDELDYRHELAAIRDIRRTLKKHKIYVPRPFDALCNDRVLVMEFIHGVSVAEYIRVNRADPERARKWCEENNISCKKVAKTLCHSLLRQMFEDNLCHGDIHPGNVVMLRNSRIAFLDFGTVGSFDTEFIAAYRLYLTALASQNFSEAVDLMLWLSGELPVIDIQVVRFEVISAMRSWYARTRRRSLPVHQRSLASSSDEVGKILMRYRMRVNWSMLKLGRTYHTLDMTIGAVYPKVNYPKLLKSYYAKATRRANQRALTALAGLPQRLGGYASIVLPRFRERLFVFMAGRSIIEEIIISVGALLRFLLVVLAAALGLVYLRQHHPELAAQLFQHEPRLLHAIDMVPYIAPGYWAVLAIVVFIMIVKHQRLLARTKRQPVRLPGGQGSSQVEA</sequence>
<gene>
    <name evidence="5" type="ORF">SCE1572_03910</name>
</gene>
<keyword evidence="2" id="KW-0812">Transmembrane</keyword>
<evidence type="ECO:0000313" key="6">
    <source>
        <dbReference type="Proteomes" id="UP000014803"/>
    </source>
</evidence>
<dbReference type="Gene3D" id="1.10.510.10">
    <property type="entry name" value="Transferase(Phosphotransferase) domain 1"/>
    <property type="match status" value="1"/>
</dbReference>
<dbReference type="InterPro" id="IPR004147">
    <property type="entry name" value="ABC1_dom"/>
</dbReference>
<evidence type="ECO:0000313" key="5">
    <source>
        <dbReference type="EMBL" id="AGP33714.1"/>
    </source>
</evidence>
<dbReference type="SUPFAM" id="SSF56112">
    <property type="entry name" value="Protein kinase-like (PK-like)"/>
    <property type="match status" value="1"/>
</dbReference>
<reference evidence="5 6" key="1">
    <citation type="journal article" date="2013" name="Sci. Rep.">
        <title>Extraordinary expansion of a Sorangium cellulosum genome from an alkaline milieu.</title>
        <authorList>
            <person name="Han K."/>
            <person name="Li Z.F."/>
            <person name="Peng R."/>
            <person name="Zhu L.P."/>
            <person name="Zhou T."/>
            <person name="Wang L.G."/>
            <person name="Li S.G."/>
            <person name="Zhang X.B."/>
            <person name="Hu W."/>
            <person name="Wu Z.H."/>
            <person name="Qin N."/>
            <person name="Li Y.Z."/>
        </authorList>
    </citation>
    <scope>NUCLEOTIDE SEQUENCE [LARGE SCALE GENOMIC DNA]</scope>
    <source>
        <strain evidence="5 6">So0157-2</strain>
    </source>
</reference>
<dbReference type="Proteomes" id="UP000014803">
    <property type="component" value="Chromosome"/>
</dbReference>
<dbReference type="InterPro" id="IPR029058">
    <property type="entry name" value="AB_hydrolase_fold"/>
</dbReference>
<dbReference type="KEGG" id="scu:SCE1572_03910"/>